<feature type="domain" description="Lcl C-terminal" evidence="3">
    <location>
        <begin position="65"/>
        <end position="209"/>
    </location>
</feature>
<keyword evidence="5" id="KW-1185">Reference proteome</keyword>
<name>H8Z7T7_9GAMM</name>
<dbReference type="PANTHER" id="PTHR35812:SF1">
    <property type="entry name" value="LIPOPROTEIN"/>
    <property type="match status" value="1"/>
</dbReference>
<dbReference type="EMBL" id="JH603170">
    <property type="protein sequence ID" value="EIC20949.1"/>
    <property type="molecule type" value="Genomic_DNA"/>
</dbReference>
<dbReference type="RefSeq" id="WP_009151352.1">
    <property type="nucleotide sequence ID" value="NZ_CP121471.1"/>
</dbReference>
<evidence type="ECO:0000256" key="2">
    <source>
        <dbReference type="SAM" id="SignalP"/>
    </source>
</evidence>
<reference evidence="4 5" key="2">
    <citation type="submission" date="2011-11" db="EMBL/GenBank/DDBJ databases">
        <authorList>
            <consortium name="US DOE Joint Genome Institute"/>
            <person name="Lucas S."/>
            <person name="Han J."/>
            <person name="Lapidus A."/>
            <person name="Cheng J.-F."/>
            <person name="Goodwin L."/>
            <person name="Pitluck S."/>
            <person name="Peters L."/>
            <person name="Ovchinnikova G."/>
            <person name="Zhang X."/>
            <person name="Detter J.C."/>
            <person name="Han C."/>
            <person name="Tapia R."/>
            <person name="Land M."/>
            <person name="Hauser L."/>
            <person name="Kyrpides N."/>
            <person name="Ivanova N."/>
            <person name="Pagani I."/>
            <person name="Vogl K."/>
            <person name="Liu Z."/>
            <person name="Overmann J."/>
            <person name="Frigaard N.-U."/>
            <person name="Bryant D."/>
            <person name="Woyke T."/>
        </authorList>
    </citation>
    <scope>NUCLEOTIDE SEQUENCE [LARGE SCALE GENOMIC DNA]</scope>
    <source>
        <strain evidence="4 5">970</strain>
    </source>
</reference>
<proteinExistence type="predicted"/>
<feature type="signal peptide" evidence="2">
    <location>
        <begin position="1"/>
        <end position="19"/>
    </location>
</feature>
<feature type="region of interest" description="Disordered" evidence="1">
    <location>
        <begin position="126"/>
        <end position="147"/>
    </location>
</feature>
<dbReference type="AlphaFoldDB" id="H8Z7T7"/>
<dbReference type="Proteomes" id="UP000002964">
    <property type="component" value="Unassembled WGS sequence"/>
</dbReference>
<dbReference type="eggNOG" id="COG1262">
    <property type="taxonomic scope" value="Bacteria"/>
</dbReference>
<dbReference type="Pfam" id="PF07603">
    <property type="entry name" value="Lcl_C"/>
    <property type="match status" value="2"/>
</dbReference>
<evidence type="ECO:0000259" key="3">
    <source>
        <dbReference type="Pfam" id="PF07603"/>
    </source>
</evidence>
<evidence type="ECO:0000256" key="1">
    <source>
        <dbReference type="SAM" id="MobiDB-lite"/>
    </source>
</evidence>
<protein>
    <recommendedName>
        <fullName evidence="3">Lcl C-terminal domain-containing protein</fullName>
    </recommendedName>
</protein>
<feature type="domain" description="Lcl C-terminal" evidence="3">
    <location>
        <begin position="244"/>
        <end position="354"/>
    </location>
</feature>
<keyword evidence="2" id="KW-0732">Signal</keyword>
<dbReference type="InterPro" id="IPR011460">
    <property type="entry name" value="Lcl_C"/>
</dbReference>
<sequence>MSMRYFAPALALVFTTAAAAQVDTGQVRCYDQSHPIACPAPGEPFYGQDAQYHSQEMKYRDNGDGTVTDLTTGLMWSKGLDPHKLSLEEAKRVAAEMTLGGHHDWRVPNIKKLYSLIDFRGYTGFLPPPRPTGPRQQDARSRPMQRVPGNAVPFIDTDMFEFAYGNVAAGERYIDAQWLSSTEYVSTTMGGARTLFGVNFADGRIKGYGYRHPNRRDGFEKRFYARYVRGAPYGENKLKANGDGTVTDQSTGLTWMLADSGRGMTWQEALAYAENMEFAGHDDWRLPNAKELQYLVDYSRSPDTTNSPAIAPVFQSTAITNEAGQRDYPFYWTSTTHLDGPMPGSSAAYVSFGRAIGSMRGRVMDVHGAGAQRSDPKVGSARLGHGPQGDAQRVHNYVRLVRGGNVRHSVSPSSL</sequence>
<evidence type="ECO:0000313" key="5">
    <source>
        <dbReference type="Proteomes" id="UP000002964"/>
    </source>
</evidence>
<reference evidence="5" key="1">
    <citation type="submission" date="2011-06" db="EMBL/GenBank/DDBJ databases">
        <authorList>
            <consortium name="US DOE Joint Genome Institute (JGI-PGF)"/>
            <person name="Lucas S."/>
            <person name="Han J."/>
            <person name="Lapidus A."/>
            <person name="Cheng J.-F."/>
            <person name="Goodwin L."/>
            <person name="Pitluck S."/>
            <person name="Peters L."/>
            <person name="Land M.L."/>
            <person name="Hauser L."/>
            <person name="Vogl K."/>
            <person name="Liu Z."/>
            <person name="Overmann J."/>
            <person name="Frigaard N.-U."/>
            <person name="Bryant D.A."/>
            <person name="Woyke T.J."/>
        </authorList>
    </citation>
    <scope>NUCLEOTIDE SEQUENCE [LARGE SCALE GENOMIC DNA]</scope>
    <source>
        <strain evidence="5">970</strain>
    </source>
</reference>
<accession>H8Z7T7</accession>
<dbReference type="PANTHER" id="PTHR35812">
    <property type="entry name" value="LIPOPROTEIN"/>
    <property type="match status" value="1"/>
</dbReference>
<gene>
    <name evidence="4" type="ORF">Thi970DRAFT_04629</name>
</gene>
<feature type="chain" id="PRO_5003617449" description="Lcl C-terminal domain-containing protein" evidence="2">
    <location>
        <begin position="20"/>
        <end position="415"/>
    </location>
</feature>
<dbReference type="HOGENOM" id="CLU_040781_0_0_6"/>
<evidence type="ECO:0000313" key="4">
    <source>
        <dbReference type="EMBL" id="EIC20949.1"/>
    </source>
</evidence>
<organism evidence="4 5">
    <name type="scientific">Thiorhodovibrio frisius</name>
    <dbReference type="NCBI Taxonomy" id="631362"/>
    <lineage>
        <taxon>Bacteria</taxon>
        <taxon>Pseudomonadati</taxon>
        <taxon>Pseudomonadota</taxon>
        <taxon>Gammaproteobacteria</taxon>
        <taxon>Chromatiales</taxon>
        <taxon>Chromatiaceae</taxon>
        <taxon>Thiorhodovibrio</taxon>
    </lineage>
</organism>
<dbReference type="STRING" id="631362.Thi970DRAFT_04629"/>
<dbReference type="OrthoDB" id="9800341at2"/>
<feature type="region of interest" description="Disordered" evidence="1">
    <location>
        <begin position="370"/>
        <end position="390"/>
    </location>
</feature>